<protein>
    <submittedName>
        <fullName evidence="2">NAD-dependent epimerase/dehydratase family protein</fullName>
    </submittedName>
</protein>
<dbReference type="Pfam" id="PF01370">
    <property type="entry name" value="Epimerase"/>
    <property type="match status" value="1"/>
</dbReference>
<evidence type="ECO:0000313" key="2">
    <source>
        <dbReference type="EMBL" id="MDO7868411.1"/>
    </source>
</evidence>
<dbReference type="PANTHER" id="PTHR48079:SF6">
    <property type="entry name" value="NAD(P)-BINDING DOMAIN-CONTAINING PROTEIN-RELATED"/>
    <property type="match status" value="1"/>
</dbReference>
<gene>
    <name evidence="2" type="ORF">Q5722_08520</name>
</gene>
<organism evidence="2 3">
    <name type="scientific">Nocardioides jiangxiensis</name>
    <dbReference type="NCBI Taxonomy" id="3064524"/>
    <lineage>
        <taxon>Bacteria</taxon>
        <taxon>Bacillati</taxon>
        <taxon>Actinomycetota</taxon>
        <taxon>Actinomycetes</taxon>
        <taxon>Propionibacteriales</taxon>
        <taxon>Nocardioidaceae</taxon>
        <taxon>Nocardioides</taxon>
    </lineage>
</organism>
<accession>A0ABT9B533</accession>
<dbReference type="InterPro" id="IPR051783">
    <property type="entry name" value="NAD(P)-dependent_oxidoreduct"/>
</dbReference>
<dbReference type="InterPro" id="IPR036291">
    <property type="entry name" value="NAD(P)-bd_dom_sf"/>
</dbReference>
<keyword evidence="3" id="KW-1185">Reference proteome</keyword>
<dbReference type="RefSeq" id="WP_305027787.1">
    <property type="nucleotide sequence ID" value="NZ_JAUQTA010000001.1"/>
</dbReference>
<dbReference type="Gene3D" id="3.40.50.720">
    <property type="entry name" value="NAD(P)-binding Rossmann-like Domain"/>
    <property type="match status" value="1"/>
</dbReference>
<sequence length="283" mass="29716">MSVLIAGCGDLGTEAGLRYAAAGHHVTGWRRSPERLPAAISGVAADLRTDAPTVPADTEVLVVALAADGHDEDAYRAAYLGGTTHVLDAFDRDGVTPRRALFVSSTAVYGALSGEVDEDSPTEPIAFNGRVMLEAEELFLQRLAGTGTLATVLRLGGIYGPGRTRLLDLVRAGAATIPTPDRRTARIHRDDAATAIVHLTTHGTAEGIHLGVDDAPATYGEVVRWLAAAMDAPTPQQAERPSTRGADRACSNARLRTTGWAPTFPTYAEGYCAILSGVGTRHP</sequence>
<dbReference type="SUPFAM" id="SSF51735">
    <property type="entry name" value="NAD(P)-binding Rossmann-fold domains"/>
    <property type="match status" value="1"/>
</dbReference>
<dbReference type="PANTHER" id="PTHR48079">
    <property type="entry name" value="PROTEIN YEEZ"/>
    <property type="match status" value="1"/>
</dbReference>
<dbReference type="EMBL" id="JAUQTA010000001">
    <property type="protein sequence ID" value="MDO7868411.1"/>
    <property type="molecule type" value="Genomic_DNA"/>
</dbReference>
<comment type="caution">
    <text evidence="2">The sequence shown here is derived from an EMBL/GenBank/DDBJ whole genome shotgun (WGS) entry which is preliminary data.</text>
</comment>
<proteinExistence type="predicted"/>
<evidence type="ECO:0000259" key="1">
    <source>
        <dbReference type="Pfam" id="PF01370"/>
    </source>
</evidence>
<evidence type="ECO:0000313" key="3">
    <source>
        <dbReference type="Proteomes" id="UP001233314"/>
    </source>
</evidence>
<dbReference type="InterPro" id="IPR001509">
    <property type="entry name" value="Epimerase_deHydtase"/>
</dbReference>
<feature type="domain" description="NAD-dependent epimerase/dehydratase" evidence="1">
    <location>
        <begin position="9"/>
        <end position="203"/>
    </location>
</feature>
<name>A0ABT9B533_9ACTN</name>
<dbReference type="Proteomes" id="UP001233314">
    <property type="component" value="Unassembled WGS sequence"/>
</dbReference>
<reference evidence="2 3" key="1">
    <citation type="submission" date="2023-07" db="EMBL/GenBank/DDBJ databases">
        <title>Nocardioides sp. nov WY-20 isolated from soil.</title>
        <authorList>
            <person name="Liu B."/>
            <person name="Wan Y."/>
        </authorList>
    </citation>
    <scope>NUCLEOTIDE SEQUENCE [LARGE SCALE GENOMIC DNA]</scope>
    <source>
        <strain evidence="2 3">WY-20</strain>
    </source>
</reference>